<dbReference type="InterPro" id="IPR025110">
    <property type="entry name" value="AMP-bd_C"/>
</dbReference>
<dbReference type="Gene3D" id="3.30.300.30">
    <property type="match status" value="1"/>
</dbReference>
<accession>A8H4F7</accession>
<evidence type="ECO:0000313" key="4">
    <source>
        <dbReference type="Proteomes" id="UP000002608"/>
    </source>
</evidence>
<dbReference type="Gene3D" id="3.40.50.12780">
    <property type="entry name" value="N-terminal domain of ligase-like"/>
    <property type="match status" value="1"/>
</dbReference>
<dbReference type="SUPFAM" id="SSF56801">
    <property type="entry name" value="Acetyl-CoA synthetase-like"/>
    <property type="match status" value="1"/>
</dbReference>
<dbReference type="KEGG" id="spl:Spea_2124"/>
<evidence type="ECO:0000259" key="1">
    <source>
        <dbReference type="Pfam" id="PF00501"/>
    </source>
</evidence>
<dbReference type="CDD" id="cd04433">
    <property type="entry name" value="AFD_class_I"/>
    <property type="match status" value="1"/>
</dbReference>
<gene>
    <name evidence="3" type="ordered locus">Spea_2124</name>
</gene>
<name>A8H4F7_SHEPA</name>
<dbReference type="PANTHER" id="PTHR24096">
    <property type="entry name" value="LONG-CHAIN-FATTY-ACID--COA LIGASE"/>
    <property type="match status" value="1"/>
</dbReference>
<sequence>MDIIDQAQKVKAQLTAAGAPFELTQLDQSGGVVYRNAPNNLAEVIESSRRDDESTFLVYQDDVFSFSRFYTEVDALAAWFHKQGIVQGSRVAIALRNRPEWAVTFAAIAKLGAVPVPLNSFGQPKELWSAIDEVMPKILVCDKARWNKLDTHVDSNTFDVLVVDDNDKATPDVSHYQEVVASYKHSETVFPHLSILPEDTALILFTSGASSNAKAVVSSQRAVCQALFNIDFISAISAMTSPKVVERIMAKGNPPMLLTAVPLFHVSGLHAQLLTALRSGRGMVIMHRWDPKEAVKMLKQHNITQFNGAPSMVMQLFREPGFLSPTVLGNMAGLGFGGSGLPEVLVDLVLKEMPNHMVGSGFGMTESNGVGASSSGEMFRVSPKSSGMLSPLVKVKVCDPIGDELPKGEVGEICLKSVTIMREYLNNNQGTQQAIQNGWLHTGDIGYLDRHGFLFVVDRLKNVIIRNGENIASVEVESSLMLHHAIKEAAVFGIADDMVGESVMAVVSLKRGQQVEEDELKLHVAAQLAGYKVPSTIHIVEDDLPRNPAGKLLHSQLKQTYGLRK</sequence>
<dbReference type="GO" id="GO:0019748">
    <property type="term" value="P:secondary metabolic process"/>
    <property type="evidence" value="ECO:0007669"/>
    <property type="project" value="TreeGrafter"/>
</dbReference>
<feature type="domain" description="AMP-binding enzyme C-terminal" evidence="2">
    <location>
        <begin position="475"/>
        <end position="551"/>
    </location>
</feature>
<dbReference type="AlphaFoldDB" id="A8H4F7"/>
<dbReference type="HOGENOM" id="CLU_000022_59_0_6"/>
<evidence type="ECO:0000259" key="2">
    <source>
        <dbReference type="Pfam" id="PF13193"/>
    </source>
</evidence>
<keyword evidence="4" id="KW-1185">Reference proteome</keyword>
<dbReference type="Pfam" id="PF13193">
    <property type="entry name" value="AMP-binding_C"/>
    <property type="match status" value="1"/>
</dbReference>
<evidence type="ECO:0000313" key="3">
    <source>
        <dbReference type="EMBL" id="ABV87444.1"/>
    </source>
</evidence>
<proteinExistence type="predicted"/>
<feature type="domain" description="AMP-dependent synthetase/ligase" evidence="1">
    <location>
        <begin position="49"/>
        <end position="425"/>
    </location>
</feature>
<dbReference type="STRING" id="398579.Spea_2124"/>
<dbReference type="EMBL" id="CP000851">
    <property type="protein sequence ID" value="ABV87444.1"/>
    <property type="molecule type" value="Genomic_DNA"/>
</dbReference>
<dbReference type="PANTHER" id="PTHR24096:SF393">
    <property type="entry name" value="LIGASE, PUTATIVE-RELATED"/>
    <property type="match status" value="1"/>
</dbReference>
<dbReference type="eggNOG" id="COG0318">
    <property type="taxonomic scope" value="Bacteria"/>
</dbReference>
<dbReference type="Pfam" id="PF00501">
    <property type="entry name" value="AMP-binding"/>
    <property type="match status" value="1"/>
</dbReference>
<dbReference type="InterPro" id="IPR000873">
    <property type="entry name" value="AMP-dep_synth/lig_dom"/>
</dbReference>
<dbReference type="InterPro" id="IPR042099">
    <property type="entry name" value="ANL_N_sf"/>
</dbReference>
<dbReference type="GO" id="GO:0016405">
    <property type="term" value="F:CoA-ligase activity"/>
    <property type="evidence" value="ECO:0007669"/>
    <property type="project" value="TreeGrafter"/>
</dbReference>
<reference evidence="3 4" key="1">
    <citation type="submission" date="2007-10" db="EMBL/GenBank/DDBJ databases">
        <title>Complete sequence of Shewanella pealeana ATCC 700345.</title>
        <authorList>
            <consortium name="US DOE Joint Genome Institute"/>
            <person name="Copeland A."/>
            <person name="Lucas S."/>
            <person name="Lapidus A."/>
            <person name="Barry K."/>
            <person name="Glavina del Rio T."/>
            <person name="Dalin E."/>
            <person name="Tice H."/>
            <person name="Pitluck S."/>
            <person name="Chertkov O."/>
            <person name="Brettin T."/>
            <person name="Bruce D."/>
            <person name="Detter J.C."/>
            <person name="Han C."/>
            <person name="Schmutz J."/>
            <person name="Larimer F."/>
            <person name="Land M."/>
            <person name="Hauser L."/>
            <person name="Kyrpides N."/>
            <person name="Kim E."/>
            <person name="Zhao J.-S.Z."/>
            <person name="Manno D."/>
            <person name="Hawari J."/>
            <person name="Richardson P."/>
        </authorList>
    </citation>
    <scope>NUCLEOTIDE SEQUENCE [LARGE SCALE GENOMIC DNA]</scope>
    <source>
        <strain evidence="4">ATCC 700345 / ANG-SQ1</strain>
    </source>
</reference>
<dbReference type="Proteomes" id="UP000002608">
    <property type="component" value="Chromosome"/>
</dbReference>
<keyword evidence="3" id="KW-0436">Ligase</keyword>
<dbReference type="RefSeq" id="WP_012155360.1">
    <property type="nucleotide sequence ID" value="NC_009901.1"/>
</dbReference>
<organism evidence="3 4">
    <name type="scientific">Shewanella pealeana (strain ATCC 700345 / ANG-SQ1)</name>
    <dbReference type="NCBI Taxonomy" id="398579"/>
    <lineage>
        <taxon>Bacteria</taxon>
        <taxon>Pseudomonadati</taxon>
        <taxon>Pseudomonadota</taxon>
        <taxon>Gammaproteobacteria</taxon>
        <taxon>Alteromonadales</taxon>
        <taxon>Shewanellaceae</taxon>
        <taxon>Shewanella</taxon>
    </lineage>
</organism>
<protein>
    <submittedName>
        <fullName evidence="3">AMP-dependent synthetase and ligase</fullName>
    </submittedName>
</protein>
<dbReference type="OrthoDB" id="9803968at2"/>
<dbReference type="InterPro" id="IPR045851">
    <property type="entry name" value="AMP-bd_C_sf"/>
</dbReference>